<evidence type="ECO:0000259" key="3">
    <source>
        <dbReference type="Pfam" id="PF01571"/>
    </source>
</evidence>
<evidence type="ECO:0000259" key="5">
    <source>
        <dbReference type="Pfam" id="PF08669"/>
    </source>
</evidence>
<dbReference type="InterPro" id="IPR006222">
    <property type="entry name" value="GCVT_N"/>
</dbReference>
<reference evidence="7" key="1">
    <citation type="submission" date="2018-05" db="EMBL/GenBank/DDBJ databases">
        <authorList>
            <person name="Lanie J.A."/>
            <person name="Ng W.-L."/>
            <person name="Kazmierczak K.M."/>
            <person name="Andrzejewski T.M."/>
            <person name="Davidsen T.M."/>
            <person name="Wayne K.J."/>
            <person name="Tettelin H."/>
            <person name="Glass J.I."/>
            <person name="Rusch D."/>
            <person name="Podicherti R."/>
            <person name="Tsui H.-C.T."/>
            <person name="Winkler M.E."/>
        </authorList>
    </citation>
    <scope>NUCLEOTIDE SEQUENCE</scope>
</reference>
<dbReference type="PRINTS" id="PR00368">
    <property type="entry name" value="FADPNR"/>
</dbReference>
<comment type="similarity">
    <text evidence="1">Belongs to the GcvT family.</text>
</comment>
<dbReference type="Gene3D" id="3.10.20.440">
    <property type="entry name" value="2Fe-2S iron-sulphur cluster binding domain, sarcosine oxidase, alpha subunit, N-terminal domain"/>
    <property type="match status" value="1"/>
</dbReference>
<proteinExistence type="inferred from homology"/>
<dbReference type="EMBL" id="UINC01006048">
    <property type="protein sequence ID" value="SVA25145.1"/>
    <property type="molecule type" value="Genomic_DNA"/>
</dbReference>
<dbReference type="Pfam" id="PF01571">
    <property type="entry name" value="GCV_T"/>
    <property type="match status" value="1"/>
</dbReference>
<dbReference type="InterPro" id="IPR041117">
    <property type="entry name" value="SoxA_A3"/>
</dbReference>
<dbReference type="GO" id="GO:0008115">
    <property type="term" value="F:sarcosine oxidase activity"/>
    <property type="evidence" value="ECO:0007669"/>
    <property type="project" value="InterPro"/>
</dbReference>
<keyword evidence="2" id="KW-0560">Oxidoreductase</keyword>
<dbReference type="GO" id="GO:0046653">
    <property type="term" value="P:tetrahydrofolate metabolic process"/>
    <property type="evidence" value="ECO:0007669"/>
    <property type="project" value="InterPro"/>
</dbReference>
<dbReference type="SUPFAM" id="SSF51905">
    <property type="entry name" value="FAD/NAD(P)-binding domain"/>
    <property type="match status" value="1"/>
</dbReference>
<dbReference type="InterPro" id="IPR029043">
    <property type="entry name" value="GcvT/YgfZ_C"/>
</dbReference>
<evidence type="ECO:0000313" key="7">
    <source>
        <dbReference type="EMBL" id="SVA25145.1"/>
    </source>
</evidence>
<evidence type="ECO:0008006" key="8">
    <source>
        <dbReference type="Google" id="ProtNLM"/>
    </source>
</evidence>
<dbReference type="Gene3D" id="3.50.50.60">
    <property type="entry name" value="FAD/NAD(P)-binding domain"/>
    <property type="match status" value="1"/>
</dbReference>
<dbReference type="InterPro" id="IPR013977">
    <property type="entry name" value="GcvT_C"/>
</dbReference>
<dbReference type="Pfam" id="PF08669">
    <property type="entry name" value="GCV_T_C"/>
    <property type="match status" value="1"/>
</dbReference>
<dbReference type="SUPFAM" id="SSF101790">
    <property type="entry name" value="Aminomethyltransferase beta-barrel domain"/>
    <property type="match status" value="1"/>
</dbReference>
<dbReference type="Pfam" id="PF07992">
    <property type="entry name" value="Pyr_redox_2"/>
    <property type="match status" value="1"/>
</dbReference>
<dbReference type="PRINTS" id="PR00411">
    <property type="entry name" value="PNDRDTASEI"/>
</dbReference>
<feature type="non-terminal residue" evidence="7">
    <location>
        <position position="1"/>
    </location>
</feature>
<dbReference type="PANTHER" id="PTHR43757:SF2">
    <property type="entry name" value="AMINOMETHYLTRANSFERASE, MITOCHONDRIAL"/>
    <property type="match status" value="1"/>
</dbReference>
<dbReference type="InterPro" id="IPR042204">
    <property type="entry name" value="2Fe-2S-bd_N"/>
</dbReference>
<dbReference type="GO" id="GO:0005739">
    <property type="term" value="C:mitochondrion"/>
    <property type="evidence" value="ECO:0007669"/>
    <property type="project" value="TreeGrafter"/>
</dbReference>
<evidence type="ECO:0000259" key="4">
    <source>
        <dbReference type="Pfam" id="PF07992"/>
    </source>
</evidence>
<gene>
    <name evidence="7" type="ORF">METZ01_LOCUS77999</name>
</gene>
<name>A0A381UA85_9ZZZZ</name>
<dbReference type="InterPro" id="IPR028896">
    <property type="entry name" value="GcvT/YgfZ/DmdA"/>
</dbReference>
<organism evidence="7">
    <name type="scientific">marine metagenome</name>
    <dbReference type="NCBI Taxonomy" id="408172"/>
    <lineage>
        <taxon>unclassified sequences</taxon>
        <taxon>metagenomes</taxon>
        <taxon>ecological metagenomes</taxon>
    </lineage>
</organism>
<feature type="domain" description="SoxA A3" evidence="6">
    <location>
        <begin position="514"/>
        <end position="595"/>
    </location>
</feature>
<evidence type="ECO:0000259" key="6">
    <source>
        <dbReference type="Pfam" id="PF17806"/>
    </source>
</evidence>
<evidence type="ECO:0000256" key="1">
    <source>
        <dbReference type="ARBA" id="ARBA00008609"/>
    </source>
</evidence>
<dbReference type="Pfam" id="PF13510">
    <property type="entry name" value="Fer2_4"/>
    <property type="match status" value="1"/>
</dbReference>
<dbReference type="PANTHER" id="PTHR43757">
    <property type="entry name" value="AMINOMETHYLTRANSFERASE"/>
    <property type="match status" value="1"/>
</dbReference>
<dbReference type="InterPro" id="IPR041854">
    <property type="entry name" value="BFD-like_2Fe2S-bd_dom_sf"/>
</dbReference>
<dbReference type="Pfam" id="PF17806">
    <property type="entry name" value="SO_alpha_A3"/>
    <property type="match status" value="1"/>
</dbReference>
<dbReference type="NCBIfam" id="TIGR01372">
    <property type="entry name" value="soxA"/>
    <property type="match status" value="1"/>
</dbReference>
<protein>
    <recommendedName>
        <fullName evidence="8">Sarcosine oxidase subunit alpha</fullName>
    </recommendedName>
</protein>
<evidence type="ECO:0000256" key="2">
    <source>
        <dbReference type="ARBA" id="ARBA00023002"/>
    </source>
</evidence>
<feature type="domain" description="FAD/NAD(P)-binding" evidence="4">
    <location>
        <begin position="173"/>
        <end position="432"/>
    </location>
</feature>
<dbReference type="Gene3D" id="3.30.1360.120">
    <property type="entry name" value="Probable tRNA modification gtpase trme, domain 1"/>
    <property type="match status" value="1"/>
</dbReference>
<feature type="domain" description="Aminomethyltransferase C-terminal" evidence="5">
    <location>
        <begin position="902"/>
        <end position="989"/>
    </location>
</feature>
<sequence>VTTLGDSMRVPGFGLTSSHQRVNFLFDDQLLQGIEGESLAAALLANGIRLVGRSFKYHRPRGIIGIGSEEPNALVTIERPTGIEPNTRATMVRVYEGLIVKSQNRWPSLDFDVGALISCFSPLMPAGFYYKTFMSPSIAWHFYERLIRRMAGLGKVPEQPDEDVSTKIHTHCDLLVAGGGAAGLASALAAGRAGARVVLADENPWFGVGLLHENHTIDGIQAYEWAKQTINELASLPNVTVATNTTVIGRYEDGFVTMIETMRDAPSPAEDRIPRFRFWKVRSKSMIMATGALERPLIFPNNDRPGIMLATAVSGYLNRYGVLTGKRIIIFTNNSIGHRTASAISSAKAEVVTIIDSRPESFGPWEQENVTKGIPIRWQSKVLNTRGRKHISGALVGSINSQRQEWLGCDVLAISGGFTPTISLYGHTGGKLGWKEGQGTFVPDLSENNFTAVGLCNQDETLYASLANGYSAGQRAASNLGYRFDQVWSPTVIGDDLLATFDPMSPSIQDSQSRKAFVDFQNDVTAADMSLAVREGYHSIEHVKRYTTLGMGTDQGKLGNLNGIELIANARGEAVQKVGTTRFRPPIIPTSMSAITGVLDEHLIHPIRRTAVHQLHEEAGAEWVNAGAWLRPLFYRRPGETDVDAVNREVKLVRNNVGLGDVATLGKFEIWGPDSMAFLERVYMNNFSNLPIGKGRYGVMLREDGMVFDDGVTSRLGKHHFLMNTSTGNTDSVFEWMTQLLETRWNTLRVAVIPVTDQWFAAALVGPNARKVLNRVVEDLDVSNSEFPFMGVRSCKVAGIPARIFRISFSGEISYEINVPSDYGESLWLSLIEAGQSEQLTPNGVESMGVLRIEKGHFVVGREADGRTSPYDVGLSRMISAHKWFVGKEALRLPIMSDTNRRQLVGIVPIKVEERLPNSANLVSASSPTSVTGSQGWITSLTYSPTLGHDIALALLNNGRSRIGEGLVASAPIADHSIGVRVVSPHFFDPKGERQNA</sequence>
<dbReference type="InterPro" id="IPR036188">
    <property type="entry name" value="FAD/NAD-bd_sf"/>
</dbReference>
<dbReference type="SUPFAM" id="SSF103025">
    <property type="entry name" value="Folate-binding domain"/>
    <property type="match status" value="1"/>
</dbReference>
<accession>A0A381UA85</accession>
<dbReference type="Gene3D" id="1.10.10.1100">
    <property type="entry name" value="BFD-like [2Fe-2S]-binding domain"/>
    <property type="match status" value="1"/>
</dbReference>
<dbReference type="InterPro" id="IPR006277">
    <property type="entry name" value="Sarcosine_oxidase_asu"/>
</dbReference>
<dbReference type="AlphaFoldDB" id="A0A381UA85"/>
<dbReference type="InterPro" id="IPR023753">
    <property type="entry name" value="FAD/NAD-binding_dom"/>
</dbReference>
<feature type="domain" description="GCVT N-terminal" evidence="3">
    <location>
        <begin position="612"/>
        <end position="883"/>
    </location>
</feature>
<dbReference type="InterPro" id="IPR027266">
    <property type="entry name" value="TrmE/GcvT-like"/>
</dbReference>